<sequence length="29" mass="3696">MSKMKKESPNLEKKQRVHLFYFILFENYF</sequence>
<evidence type="ECO:0000313" key="1">
    <source>
        <dbReference type="EMBL" id="QHT92964.1"/>
    </source>
</evidence>
<reference evidence="1" key="1">
    <citation type="journal article" date="2020" name="Nature">
        <title>Giant virus diversity and host interactions through global metagenomics.</title>
        <authorList>
            <person name="Schulz F."/>
            <person name="Roux S."/>
            <person name="Paez-Espino D."/>
            <person name="Jungbluth S."/>
            <person name="Walsh D.A."/>
            <person name="Denef V.J."/>
            <person name="McMahon K.D."/>
            <person name="Konstantinidis K.T."/>
            <person name="Eloe-Fadrosh E.A."/>
            <person name="Kyrpides N.C."/>
            <person name="Woyke T."/>
        </authorList>
    </citation>
    <scope>NUCLEOTIDE SEQUENCE</scope>
    <source>
        <strain evidence="1">GVMAG-M-3300023184-89</strain>
    </source>
</reference>
<proteinExistence type="predicted"/>
<name>A0A6C0IIJ2_9ZZZZ</name>
<organism evidence="1">
    <name type="scientific">viral metagenome</name>
    <dbReference type="NCBI Taxonomy" id="1070528"/>
    <lineage>
        <taxon>unclassified sequences</taxon>
        <taxon>metagenomes</taxon>
        <taxon>organismal metagenomes</taxon>
    </lineage>
</organism>
<protein>
    <submittedName>
        <fullName evidence="1">Uncharacterized protein</fullName>
    </submittedName>
</protein>
<accession>A0A6C0IIJ2</accession>
<dbReference type="AlphaFoldDB" id="A0A6C0IIJ2"/>
<dbReference type="EMBL" id="MN740198">
    <property type="protein sequence ID" value="QHT92964.1"/>
    <property type="molecule type" value="Genomic_DNA"/>
</dbReference>